<accession>A0A1W6AJB4</accession>
<proteinExistence type="predicted"/>
<evidence type="ECO:0008006" key="3">
    <source>
        <dbReference type="Google" id="ProtNLM"/>
    </source>
</evidence>
<dbReference type="Pfam" id="PF11185">
    <property type="entry name" value="DUF2971"/>
    <property type="match status" value="1"/>
</dbReference>
<dbReference type="EMBL" id="CP020748">
    <property type="protein sequence ID" value="ARJ25934.1"/>
    <property type="molecule type" value="Genomic_DNA"/>
</dbReference>
<sequence>MFVKDEDINSDINDDAKLWRYMDFTKLVSLLSTSTLYFPSSDQFKDVYEGKIYGYSEEDAYNTIEKLIDNPNSENFKKHSRSIVEQVLKSVYDRSEKDKKNVFVNCWHLNEYESAAMWDLYLKNEEGIAIQTTFNRLKKSLAACEEEIFIGKVKYIDTAKYKNLNNSFIEPFFTKRMSFSHEKEVRLVYAPVIDAYDEQFQDESIIGKNIRMNLDELIEKVYVSPDAAPWFVEVVRVVLEKFDVNAEIIHSDLYKIR</sequence>
<organism evidence="1 2">
    <name type="scientific">Bacillus mycoides</name>
    <dbReference type="NCBI Taxonomy" id="1405"/>
    <lineage>
        <taxon>Bacteria</taxon>
        <taxon>Bacillati</taxon>
        <taxon>Bacillota</taxon>
        <taxon>Bacilli</taxon>
        <taxon>Bacillales</taxon>
        <taxon>Bacillaceae</taxon>
        <taxon>Bacillus</taxon>
        <taxon>Bacillus cereus group</taxon>
    </lineage>
</organism>
<dbReference type="Proteomes" id="UP000192932">
    <property type="component" value="Plasmid unnamed5"/>
</dbReference>
<geneLocation type="plasmid" evidence="1 2">
    <name>unnamed5</name>
</geneLocation>
<dbReference type="AlphaFoldDB" id="A0A1W6AJB4"/>
<reference evidence="1 2" key="1">
    <citation type="submission" date="2017-04" db="EMBL/GenBank/DDBJ databases">
        <title>The Characteristic of a Fine Plant Growth-Promoting Rhizobacteria Bacillus mycoides Gnyt1 and its Whole Genome Sequencing Analysis.</title>
        <authorList>
            <person name="Li J.H."/>
            <person name="Yao T."/>
        </authorList>
    </citation>
    <scope>NUCLEOTIDE SEQUENCE [LARGE SCALE GENOMIC DNA]</scope>
    <source>
        <strain evidence="1 2">Gnyt1</strain>
        <plasmid evidence="2">Plasmid unnamed5</plasmid>
    </source>
</reference>
<protein>
    <recommendedName>
        <fullName evidence="3">DUF2971 domain-containing protein</fullName>
    </recommendedName>
</protein>
<gene>
    <name evidence="1" type="ORF">B7492_33410</name>
</gene>
<dbReference type="InterPro" id="IPR021352">
    <property type="entry name" value="DUF2971"/>
</dbReference>
<keyword evidence="1" id="KW-0614">Plasmid</keyword>
<name>A0A1W6AJB4_BACMY</name>
<evidence type="ECO:0000313" key="2">
    <source>
        <dbReference type="Proteomes" id="UP000192932"/>
    </source>
</evidence>
<dbReference type="RefSeq" id="WP_085313620.1">
    <property type="nucleotide sequence ID" value="NZ_CP020748.1"/>
</dbReference>
<evidence type="ECO:0000313" key="1">
    <source>
        <dbReference type="EMBL" id="ARJ25934.1"/>
    </source>
</evidence>